<evidence type="ECO:0000313" key="1">
    <source>
        <dbReference type="EMBL" id="ETX06934.1"/>
    </source>
</evidence>
<keyword evidence="2" id="KW-1185">Reference proteome</keyword>
<name>W4M997_9BACT</name>
<dbReference type="HOGENOM" id="CLU_3267301_0_0_7"/>
<protein>
    <submittedName>
        <fullName evidence="1">Uncharacterized protein</fullName>
    </submittedName>
</protein>
<accession>W4M997</accession>
<reference evidence="1 2" key="1">
    <citation type="journal article" date="2014" name="Nature">
        <title>An environmental bacterial taxon with a large and distinct metabolic repertoire.</title>
        <authorList>
            <person name="Wilson M.C."/>
            <person name="Mori T."/>
            <person name="Ruckert C."/>
            <person name="Uria A.R."/>
            <person name="Helf M.J."/>
            <person name="Takada K."/>
            <person name="Gernert C."/>
            <person name="Steffens U.A."/>
            <person name="Heycke N."/>
            <person name="Schmitt S."/>
            <person name="Rinke C."/>
            <person name="Helfrich E.J."/>
            <person name="Brachmann A.O."/>
            <person name="Gurgui C."/>
            <person name="Wakimoto T."/>
            <person name="Kracht M."/>
            <person name="Crusemann M."/>
            <person name="Hentschel U."/>
            <person name="Abe I."/>
            <person name="Matsunaga S."/>
            <person name="Kalinowski J."/>
            <person name="Takeyama H."/>
            <person name="Piel J."/>
        </authorList>
    </citation>
    <scope>NUCLEOTIDE SEQUENCE [LARGE SCALE GENOMIC DNA]</scope>
    <source>
        <strain evidence="2">TSY2</strain>
    </source>
</reference>
<comment type="caution">
    <text evidence="1">The sequence shown here is derived from an EMBL/GenBank/DDBJ whole genome shotgun (WGS) entry which is preliminary data.</text>
</comment>
<organism evidence="1 2">
    <name type="scientific">Candidatus Entotheonella gemina</name>
    <dbReference type="NCBI Taxonomy" id="1429439"/>
    <lineage>
        <taxon>Bacteria</taxon>
        <taxon>Pseudomonadati</taxon>
        <taxon>Nitrospinota/Tectimicrobiota group</taxon>
        <taxon>Candidatus Tectimicrobiota</taxon>
        <taxon>Candidatus Entotheonellia</taxon>
        <taxon>Candidatus Entotheonellales</taxon>
        <taxon>Candidatus Entotheonellaceae</taxon>
        <taxon>Candidatus Entotheonella</taxon>
    </lineage>
</organism>
<dbReference type="EMBL" id="AZHX01000568">
    <property type="protein sequence ID" value="ETX06934.1"/>
    <property type="molecule type" value="Genomic_DNA"/>
</dbReference>
<evidence type="ECO:0000313" key="2">
    <source>
        <dbReference type="Proteomes" id="UP000019140"/>
    </source>
</evidence>
<dbReference type="AlphaFoldDB" id="W4M997"/>
<proteinExistence type="predicted"/>
<sequence length="41" mass="4781">MWIDWHRNVAVTMDEMLCVDLQDEQANVNVFHDDSAYPKSG</sequence>
<gene>
    <name evidence="1" type="ORF">ETSY2_14150</name>
</gene>
<dbReference type="Proteomes" id="UP000019140">
    <property type="component" value="Unassembled WGS sequence"/>
</dbReference>